<protein>
    <submittedName>
        <fullName evidence="1">Uncharacterized protein</fullName>
    </submittedName>
</protein>
<dbReference type="EMBL" id="AP019515">
    <property type="protein sequence ID" value="BBI65793.1"/>
    <property type="molecule type" value="Genomic_DNA"/>
</dbReference>
<proteinExistence type="predicted"/>
<gene>
    <name evidence="1" type="ORF">HSBAA_PA_3960</name>
</gene>
<dbReference type="AlphaFoldDB" id="A0A455UKC3"/>
<name>A0A455UKC3_9GAMM</name>
<keyword evidence="1" id="KW-0614">Plasmid</keyword>
<evidence type="ECO:0000313" key="2">
    <source>
        <dbReference type="Proteomes" id="UP000320231"/>
    </source>
</evidence>
<accession>A0A455UKC3</accession>
<organism evidence="1 2">
    <name type="scientific">Vreelandella sulfidaeris</name>
    <dbReference type="NCBI Taxonomy" id="115553"/>
    <lineage>
        <taxon>Bacteria</taxon>
        <taxon>Pseudomonadati</taxon>
        <taxon>Pseudomonadota</taxon>
        <taxon>Gammaproteobacteria</taxon>
        <taxon>Oceanospirillales</taxon>
        <taxon>Halomonadaceae</taxon>
        <taxon>Vreelandella</taxon>
    </lineage>
</organism>
<dbReference type="Proteomes" id="UP000320231">
    <property type="component" value="Plasmid pBAA-803-A"/>
</dbReference>
<geneLocation type="plasmid" evidence="2">
    <name>pbaa-803-a dna</name>
</geneLocation>
<reference evidence="1 2" key="1">
    <citation type="journal article" date="2019" name="Microbiol. Resour. Announc.">
        <title>Complete Genome Sequence of Halomonas sulfidaeris Strain Esulfide1 Isolated from a Metal Sulfide Rock at a Depth of 2,200 Meters, Obtained Using Nanopore Sequencing.</title>
        <authorList>
            <person name="Saito M."/>
            <person name="Nishigata A."/>
            <person name="Galipon J."/>
            <person name="Arakawa K."/>
        </authorList>
    </citation>
    <scope>NUCLEOTIDE SEQUENCE [LARGE SCALE GENOMIC DNA]</scope>
    <source>
        <strain evidence="1 2">ATCC BAA-803</strain>
        <plasmid evidence="2">pbaa-803-a dna</plasmid>
    </source>
</reference>
<evidence type="ECO:0000313" key="1">
    <source>
        <dbReference type="EMBL" id="BBI65793.1"/>
    </source>
</evidence>
<sequence length="89" mass="9845">MPRKIPWACQTAKRQIGEIDGQQLEYQGCPKGNPDNYWKAEGSVTALYALEQFNKGGAGNAEVYINALRARAPKALLSREALRQHSGSR</sequence>
<dbReference type="KEGG" id="hsr:HSBAA_PA_3960"/>